<feature type="compositionally biased region" description="Pro residues" evidence="7">
    <location>
        <begin position="308"/>
        <end position="325"/>
    </location>
</feature>
<comment type="subcellular location">
    <subcellularLocation>
        <location evidence="1">Nucleus</location>
    </subcellularLocation>
</comment>
<feature type="compositionally biased region" description="Basic and acidic residues" evidence="7">
    <location>
        <begin position="184"/>
        <end position="205"/>
    </location>
</feature>
<reference evidence="9" key="1">
    <citation type="submission" date="2020-11" db="EMBL/GenBank/DDBJ databases">
        <authorList>
            <person name="Tran Van P."/>
        </authorList>
    </citation>
    <scope>NUCLEOTIDE SEQUENCE</scope>
</reference>
<dbReference type="SMART" id="SM00360">
    <property type="entry name" value="RRM"/>
    <property type="match status" value="1"/>
</dbReference>
<dbReference type="Pfam" id="PF00076">
    <property type="entry name" value="RRM_1"/>
    <property type="match status" value="1"/>
</dbReference>
<evidence type="ECO:0000256" key="1">
    <source>
        <dbReference type="ARBA" id="ARBA00004123"/>
    </source>
</evidence>
<name>A0A7R9K1Y4_TIMGE</name>
<evidence type="ECO:0000256" key="3">
    <source>
        <dbReference type="ARBA" id="ARBA00022884"/>
    </source>
</evidence>
<accession>A0A7R9K1Y4</accession>
<dbReference type="InterPro" id="IPR034201">
    <property type="entry name" value="RNPS1_RRM"/>
</dbReference>
<dbReference type="InterPro" id="IPR000504">
    <property type="entry name" value="RRM_dom"/>
</dbReference>
<evidence type="ECO:0000259" key="8">
    <source>
        <dbReference type="PROSITE" id="PS50102"/>
    </source>
</evidence>
<dbReference type="InterPro" id="IPR012677">
    <property type="entry name" value="Nucleotide-bd_a/b_plait_sf"/>
</dbReference>
<evidence type="ECO:0000256" key="4">
    <source>
        <dbReference type="ARBA" id="ARBA00023187"/>
    </source>
</evidence>
<proteinExistence type="predicted"/>
<dbReference type="GO" id="GO:0003723">
    <property type="term" value="F:RNA binding"/>
    <property type="evidence" value="ECO:0007669"/>
    <property type="project" value="UniProtKB-UniRule"/>
</dbReference>
<feature type="compositionally biased region" description="Low complexity" evidence="7">
    <location>
        <begin position="116"/>
        <end position="168"/>
    </location>
</feature>
<dbReference type="CDD" id="cd12365">
    <property type="entry name" value="RRM_RNPS1"/>
    <property type="match status" value="1"/>
</dbReference>
<evidence type="ECO:0000256" key="7">
    <source>
        <dbReference type="SAM" id="MobiDB-lite"/>
    </source>
</evidence>
<organism evidence="9">
    <name type="scientific">Timema genevievae</name>
    <name type="common">Walking stick</name>
    <dbReference type="NCBI Taxonomy" id="629358"/>
    <lineage>
        <taxon>Eukaryota</taxon>
        <taxon>Metazoa</taxon>
        <taxon>Ecdysozoa</taxon>
        <taxon>Arthropoda</taxon>
        <taxon>Hexapoda</taxon>
        <taxon>Insecta</taxon>
        <taxon>Pterygota</taxon>
        <taxon>Neoptera</taxon>
        <taxon>Polyneoptera</taxon>
        <taxon>Phasmatodea</taxon>
        <taxon>Timematodea</taxon>
        <taxon>Timematoidea</taxon>
        <taxon>Timematidae</taxon>
        <taxon>Timema</taxon>
    </lineage>
</organism>
<dbReference type="SUPFAM" id="SSF54928">
    <property type="entry name" value="RNA-binding domain, RBD"/>
    <property type="match status" value="1"/>
</dbReference>
<feature type="region of interest" description="Disordered" evidence="7">
    <location>
        <begin position="306"/>
        <end position="336"/>
    </location>
</feature>
<evidence type="ECO:0000256" key="6">
    <source>
        <dbReference type="PROSITE-ProRule" id="PRU00176"/>
    </source>
</evidence>
<keyword evidence="2" id="KW-0507">mRNA processing</keyword>
<keyword evidence="4" id="KW-0508">mRNA splicing</keyword>
<dbReference type="GO" id="GO:0005737">
    <property type="term" value="C:cytoplasm"/>
    <property type="evidence" value="ECO:0007669"/>
    <property type="project" value="TreeGrafter"/>
</dbReference>
<evidence type="ECO:0000256" key="5">
    <source>
        <dbReference type="ARBA" id="ARBA00023242"/>
    </source>
</evidence>
<feature type="region of interest" description="Disordered" evidence="7">
    <location>
        <begin position="67"/>
        <end position="230"/>
    </location>
</feature>
<dbReference type="PROSITE" id="PS50102">
    <property type="entry name" value="RRM"/>
    <property type="match status" value="1"/>
</dbReference>
<dbReference type="GO" id="GO:0005654">
    <property type="term" value="C:nucleoplasm"/>
    <property type="evidence" value="ECO:0007669"/>
    <property type="project" value="TreeGrafter"/>
</dbReference>
<feature type="compositionally biased region" description="Basic and acidic residues" evidence="7">
    <location>
        <begin position="82"/>
        <end position="108"/>
    </location>
</feature>
<keyword evidence="3 6" id="KW-0694">RNA-binding</keyword>
<keyword evidence="5" id="KW-0539">Nucleus</keyword>
<dbReference type="EMBL" id="OE842351">
    <property type="protein sequence ID" value="CAD7599726.1"/>
    <property type="molecule type" value="Genomic_DNA"/>
</dbReference>
<gene>
    <name evidence="9" type="ORF">TGEB3V08_LOCUS7416</name>
</gene>
<dbReference type="GO" id="GO:0061574">
    <property type="term" value="C:ASAP complex"/>
    <property type="evidence" value="ECO:0007669"/>
    <property type="project" value="TreeGrafter"/>
</dbReference>
<feature type="domain" description="RRM" evidence="8">
    <location>
        <begin position="229"/>
        <end position="301"/>
    </location>
</feature>
<sequence>MITSIRRSCCCLVGDGSIWRYVRGLRRRRAPVLVFRVEGAPLKSDAERAGALADCFEACFHSHSIVPGSEGRSGFPSSPARNKRDASNGKSDSDTEASEKDTKKERGRDKKKKSASSSSGSGSSSRSSSGSSSRSSSGSSSSHSSSSGSSSHSSSSSSSSGSSTSSSTTRARPKRKPGSPSHSKSPDVKKVKEKEEKKKKPEKPKPKVRSRSPSPRRKRKERSPTPRPIKIHVGRLTRNVTREHILEIFSTYGAVKSVEFPSERCHPHNGRGFAYIEFETPNEAENAMKHMDGGQIDGQEITAAPVLLPKPRPPPPRRSPPPIRRAPPRRAWSPPR</sequence>
<feature type="compositionally biased region" description="Basic residues" evidence="7">
    <location>
        <begin position="206"/>
        <end position="221"/>
    </location>
</feature>
<protein>
    <recommendedName>
        <fullName evidence="8">RRM domain-containing protein</fullName>
    </recommendedName>
</protein>
<evidence type="ECO:0000256" key="2">
    <source>
        <dbReference type="ARBA" id="ARBA00022664"/>
    </source>
</evidence>
<dbReference type="Gene3D" id="3.30.70.330">
    <property type="match status" value="1"/>
</dbReference>
<dbReference type="AlphaFoldDB" id="A0A7R9K1Y4"/>
<dbReference type="PANTHER" id="PTHR15481">
    <property type="entry name" value="RIBONUCLEIC ACID BINDING PROTEIN S1"/>
    <property type="match status" value="1"/>
</dbReference>
<evidence type="ECO:0000313" key="9">
    <source>
        <dbReference type="EMBL" id="CAD7599726.1"/>
    </source>
</evidence>
<dbReference type="InterPro" id="IPR035979">
    <property type="entry name" value="RBD_domain_sf"/>
</dbReference>
<dbReference type="GO" id="GO:0000398">
    <property type="term" value="P:mRNA splicing, via spliceosome"/>
    <property type="evidence" value="ECO:0007669"/>
    <property type="project" value="TreeGrafter"/>
</dbReference>
<dbReference type="PANTHER" id="PTHR15481:SF0">
    <property type="entry name" value="LD23870P-RELATED"/>
    <property type="match status" value="1"/>
</dbReference>